<reference evidence="1" key="2">
    <citation type="submission" date="2020-09" db="EMBL/GenBank/DDBJ databases">
        <authorList>
            <person name="Sun Q."/>
            <person name="Zhou Y."/>
        </authorList>
    </citation>
    <scope>NUCLEOTIDE SEQUENCE</scope>
    <source>
        <strain evidence="1">CGMCC 1.15254</strain>
    </source>
</reference>
<dbReference type="AlphaFoldDB" id="A0A917BPS5"/>
<keyword evidence="2" id="KW-1185">Reference proteome</keyword>
<reference evidence="1" key="1">
    <citation type="journal article" date="2014" name="Int. J. Syst. Evol. Microbiol.">
        <title>Complete genome sequence of Corynebacterium casei LMG S-19264T (=DSM 44701T), isolated from a smear-ripened cheese.</title>
        <authorList>
            <consortium name="US DOE Joint Genome Institute (JGI-PGF)"/>
            <person name="Walter F."/>
            <person name="Albersmeier A."/>
            <person name="Kalinowski J."/>
            <person name="Ruckert C."/>
        </authorList>
    </citation>
    <scope>NUCLEOTIDE SEQUENCE</scope>
    <source>
        <strain evidence="1">CGMCC 1.15254</strain>
    </source>
</reference>
<gene>
    <name evidence="1" type="ORF">GCM10011332_03080</name>
</gene>
<accession>A0A917BPS5</accession>
<dbReference type="Proteomes" id="UP000632498">
    <property type="component" value="Unassembled WGS sequence"/>
</dbReference>
<protein>
    <submittedName>
        <fullName evidence="1">Uncharacterized protein</fullName>
    </submittedName>
</protein>
<sequence length="95" mass="11088">MNSSQIADDMERWTELFFIMCEGEAPHNKPHWDLRLALSTFAKDVGGFTRQQNEDARVLITKFEKFIAKKDYEAAKKMQGELFYFILAIAEEKAH</sequence>
<name>A0A917BPS5_9PROT</name>
<comment type="caution">
    <text evidence="1">The sequence shown here is derived from an EMBL/GenBank/DDBJ whole genome shotgun (WGS) entry which is preliminary data.</text>
</comment>
<dbReference type="EMBL" id="BMHV01000002">
    <property type="protein sequence ID" value="GGF53149.1"/>
    <property type="molecule type" value="Genomic_DNA"/>
</dbReference>
<evidence type="ECO:0000313" key="2">
    <source>
        <dbReference type="Proteomes" id="UP000632498"/>
    </source>
</evidence>
<proteinExistence type="predicted"/>
<evidence type="ECO:0000313" key="1">
    <source>
        <dbReference type="EMBL" id="GGF53149.1"/>
    </source>
</evidence>
<organism evidence="1 2">
    <name type="scientific">Terasakiella brassicae</name>
    <dbReference type="NCBI Taxonomy" id="1634917"/>
    <lineage>
        <taxon>Bacteria</taxon>
        <taxon>Pseudomonadati</taxon>
        <taxon>Pseudomonadota</taxon>
        <taxon>Alphaproteobacteria</taxon>
        <taxon>Rhodospirillales</taxon>
        <taxon>Terasakiellaceae</taxon>
        <taxon>Terasakiella</taxon>
    </lineage>
</organism>
<dbReference type="RefSeq" id="WP_188660499.1">
    <property type="nucleotide sequence ID" value="NZ_BMHV01000002.1"/>
</dbReference>